<dbReference type="InterPro" id="IPR043136">
    <property type="entry name" value="B30.2/SPRY_sf"/>
</dbReference>
<keyword evidence="11" id="KW-1185">Reference proteome</keyword>
<feature type="domain" description="B box-type" evidence="8">
    <location>
        <begin position="164"/>
        <end position="204"/>
    </location>
</feature>
<dbReference type="PROSITE" id="PS50089">
    <property type="entry name" value="ZF_RING_2"/>
    <property type="match status" value="1"/>
</dbReference>
<dbReference type="Pfam" id="PF00622">
    <property type="entry name" value="SPRY"/>
    <property type="match status" value="1"/>
</dbReference>
<dbReference type="Ensembl" id="ENSONIT00000026351.2">
    <property type="protein sequence ID" value="ENSONIP00000026328.2"/>
    <property type="gene ID" value="ENSONIG00000021025.2"/>
</dbReference>
<dbReference type="InterPro" id="IPR013083">
    <property type="entry name" value="Znf_RING/FYVE/PHD"/>
</dbReference>
<evidence type="ECO:0000256" key="5">
    <source>
        <dbReference type="ARBA" id="ARBA00022859"/>
    </source>
</evidence>
<dbReference type="GO" id="GO:0045087">
    <property type="term" value="P:innate immune response"/>
    <property type="evidence" value="ECO:0007669"/>
    <property type="project" value="UniProtKB-KW"/>
</dbReference>
<dbReference type="InterPro" id="IPR006574">
    <property type="entry name" value="PRY"/>
</dbReference>
<organism evidence="10 11">
    <name type="scientific">Oreochromis niloticus</name>
    <name type="common">Nile tilapia</name>
    <name type="synonym">Tilapia nilotica</name>
    <dbReference type="NCBI Taxonomy" id="8128"/>
    <lineage>
        <taxon>Eukaryota</taxon>
        <taxon>Metazoa</taxon>
        <taxon>Chordata</taxon>
        <taxon>Craniata</taxon>
        <taxon>Vertebrata</taxon>
        <taxon>Euteleostomi</taxon>
        <taxon>Actinopterygii</taxon>
        <taxon>Neopterygii</taxon>
        <taxon>Teleostei</taxon>
        <taxon>Neoteleostei</taxon>
        <taxon>Acanthomorphata</taxon>
        <taxon>Ovalentaria</taxon>
        <taxon>Cichlomorphae</taxon>
        <taxon>Cichliformes</taxon>
        <taxon>Cichlidae</taxon>
        <taxon>African cichlids</taxon>
        <taxon>Pseudocrenilabrinae</taxon>
        <taxon>Oreochromini</taxon>
        <taxon>Oreochromis</taxon>
    </lineage>
</organism>
<dbReference type="InterPro" id="IPR000315">
    <property type="entry name" value="Znf_B-box"/>
</dbReference>
<dbReference type="PROSITE" id="PS00518">
    <property type="entry name" value="ZF_RING_1"/>
    <property type="match status" value="1"/>
</dbReference>
<evidence type="ECO:0000256" key="6">
    <source>
        <dbReference type="PROSITE-ProRule" id="PRU00024"/>
    </source>
</evidence>
<dbReference type="InterPro" id="IPR003879">
    <property type="entry name" value="Butyrophylin_SPRY"/>
</dbReference>
<dbReference type="PRINTS" id="PR01407">
    <property type="entry name" value="BUTYPHLNCDUF"/>
</dbReference>
<reference evidence="11" key="1">
    <citation type="submission" date="2012-01" db="EMBL/GenBank/DDBJ databases">
        <title>The Genome Sequence of Oreochromis niloticus (Nile Tilapia).</title>
        <authorList>
            <consortium name="Broad Institute Genome Assembly Team"/>
            <consortium name="Broad Institute Sequencing Platform"/>
            <person name="Di Palma F."/>
            <person name="Johnson J."/>
            <person name="Lander E.S."/>
            <person name="Lindblad-Toh K."/>
        </authorList>
    </citation>
    <scope>NUCLEOTIDE SEQUENCE [LARGE SCALE GENOMIC DNA]</scope>
</reference>
<dbReference type="GO" id="GO:0008270">
    <property type="term" value="F:zinc ion binding"/>
    <property type="evidence" value="ECO:0007669"/>
    <property type="project" value="UniProtKB-KW"/>
</dbReference>
<dbReference type="InterPro" id="IPR013320">
    <property type="entry name" value="ConA-like_dom_sf"/>
</dbReference>
<feature type="domain" description="RING-type" evidence="7">
    <location>
        <begin position="32"/>
        <end position="71"/>
    </location>
</feature>
<dbReference type="AlphaFoldDB" id="I3KYY1"/>
<dbReference type="InterPro" id="IPR001870">
    <property type="entry name" value="B30.2/SPRY"/>
</dbReference>
<dbReference type="SUPFAM" id="SSF49899">
    <property type="entry name" value="Concanavalin A-like lectins/glucanases"/>
    <property type="match status" value="1"/>
</dbReference>
<proteinExistence type="predicted"/>
<dbReference type="SMART" id="SM00589">
    <property type="entry name" value="PRY"/>
    <property type="match status" value="1"/>
</dbReference>
<dbReference type="CDD" id="cd13733">
    <property type="entry name" value="SPRY_PRY_C-I_1"/>
    <property type="match status" value="1"/>
</dbReference>
<dbReference type="Gene3D" id="3.30.160.60">
    <property type="entry name" value="Classic Zinc Finger"/>
    <property type="match status" value="1"/>
</dbReference>
<dbReference type="SMART" id="SM00184">
    <property type="entry name" value="RING"/>
    <property type="match status" value="1"/>
</dbReference>
<dbReference type="InterPro" id="IPR058030">
    <property type="entry name" value="TRIM8/14/16/25/29/45/65_CC"/>
</dbReference>
<dbReference type="Pfam" id="PF13445">
    <property type="entry name" value="zf-RING_UBOX"/>
    <property type="match status" value="1"/>
</dbReference>
<dbReference type="eggNOG" id="KOG2177">
    <property type="taxonomic scope" value="Eukaryota"/>
</dbReference>
<keyword evidence="1" id="KW-0399">Innate immunity</keyword>
<keyword evidence="3 6" id="KW-0863">Zinc-finger</keyword>
<dbReference type="InterPro" id="IPR003877">
    <property type="entry name" value="SPRY_dom"/>
</dbReference>
<dbReference type="Gene3D" id="2.60.120.920">
    <property type="match status" value="1"/>
</dbReference>
<dbReference type="InterPro" id="IPR027370">
    <property type="entry name" value="Znf-RING_euk"/>
</dbReference>
<dbReference type="PROSITE" id="PS50188">
    <property type="entry name" value="B302_SPRY"/>
    <property type="match status" value="1"/>
</dbReference>
<evidence type="ECO:0000256" key="1">
    <source>
        <dbReference type="ARBA" id="ARBA00022588"/>
    </source>
</evidence>
<dbReference type="CDD" id="cd19769">
    <property type="entry name" value="Bbox2_TRIM16-like"/>
    <property type="match status" value="1"/>
</dbReference>
<dbReference type="SMART" id="SM00449">
    <property type="entry name" value="SPRY"/>
    <property type="match status" value="1"/>
</dbReference>
<evidence type="ECO:0000256" key="3">
    <source>
        <dbReference type="ARBA" id="ARBA00022771"/>
    </source>
</evidence>
<keyword evidence="2" id="KW-0479">Metal-binding</keyword>
<evidence type="ECO:0000256" key="2">
    <source>
        <dbReference type="ARBA" id="ARBA00022723"/>
    </source>
</evidence>
<dbReference type="Proteomes" id="UP000005207">
    <property type="component" value="Linkage group LG17"/>
</dbReference>
<dbReference type="PANTHER" id="PTHR25465:SF32">
    <property type="entry name" value="BLOODTHIRSTY-RELATED GENE FAMILY, MEMBER 16 ISOFORM X1-RELATED"/>
    <property type="match status" value="1"/>
</dbReference>
<dbReference type="InterPro" id="IPR051051">
    <property type="entry name" value="E3_ubiq-ligase_TRIM/RNF"/>
</dbReference>
<evidence type="ECO:0000313" key="11">
    <source>
        <dbReference type="Proteomes" id="UP000005207"/>
    </source>
</evidence>
<protein>
    <submittedName>
        <fullName evidence="10">Uncharacterized protein</fullName>
    </submittedName>
</protein>
<dbReference type="PANTHER" id="PTHR25465">
    <property type="entry name" value="B-BOX DOMAIN CONTAINING"/>
    <property type="match status" value="1"/>
</dbReference>
<dbReference type="SUPFAM" id="SSF57850">
    <property type="entry name" value="RING/U-box"/>
    <property type="match status" value="1"/>
</dbReference>
<sequence length="562" mass="64403">MFYIYCCQSHFHFCSQCDTMATSYLSEDQFLCSICLEVFTDPVTIPCGHNFCKNCITENWNISVCCQCPLCVKVFHSRPELNVNTFLSEMVDKFKQSAVKKSGRSEERQAESGEVSCEMCSETKMKAVKSCLECLTSYCETHLEPHHRVPGLKRHQLIDPVKNLEDRICKEHNRPLEFFCKTDRVPVCQFCKQSNHKGHLIIPLKTEYEQKKAEVEAREGKIHQMIRERQKKINNFRELLTCSKEAAEREKTASEQIFDSLIKCIEESRNQLDDVIEGMQKTTESQAQGFIKELEEEVSELRMNISELEQLSHTRDHLQFLQSLPSLNPVPPTKDWTEVTVHSSYEGTVKKAVAQLEQRLSKEMKKLCDDVELKRVQQYAVDVTLDPDTAHPNLVLSDNGKQVTSCNKRQNFPETPKRCTYYTNVLGKQGFSSGRFYYEVQVNEKPQWDLGVAKESINRKEKKPLCPRNGYWTIRLRNGNQYKALVGPSICLSLKAEPQKVGVFVDYEEGLVSFYDVGAAALIYSFTGCNFTEKLYPLFSPCFDEGGANSTPLIISSVLPKH</sequence>
<evidence type="ECO:0000259" key="9">
    <source>
        <dbReference type="PROSITE" id="PS50188"/>
    </source>
</evidence>
<dbReference type="InParanoid" id="I3KYY1"/>
<evidence type="ECO:0000259" key="8">
    <source>
        <dbReference type="PROSITE" id="PS50119"/>
    </source>
</evidence>
<dbReference type="InterPro" id="IPR001841">
    <property type="entry name" value="Znf_RING"/>
</dbReference>
<evidence type="ECO:0000313" key="10">
    <source>
        <dbReference type="Ensembl" id="ENSONIP00000026328.2"/>
    </source>
</evidence>
<feature type="domain" description="B30.2/SPRY" evidence="9">
    <location>
        <begin position="363"/>
        <end position="560"/>
    </location>
</feature>
<dbReference type="SMART" id="SM00336">
    <property type="entry name" value="BBOX"/>
    <property type="match status" value="2"/>
</dbReference>
<dbReference type="GO" id="GO:0005737">
    <property type="term" value="C:cytoplasm"/>
    <property type="evidence" value="ECO:0007669"/>
    <property type="project" value="UniProtKB-ARBA"/>
</dbReference>
<dbReference type="OMA" id="ICPENGY"/>
<dbReference type="STRING" id="8128.ENSONIP00000026328"/>
<dbReference type="Gene3D" id="4.10.830.40">
    <property type="match status" value="1"/>
</dbReference>
<name>I3KYY1_ORENI</name>
<dbReference type="HOGENOM" id="CLU_013137_0_1_1"/>
<dbReference type="Pfam" id="PF13765">
    <property type="entry name" value="PRY"/>
    <property type="match status" value="1"/>
</dbReference>
<reference evidence="10" key="2">
    <citation type="submission" date="2025-08" db="UniProtKB">
        <authorList>
            <consortium name="Ensembl"/>
        </authorList>
    </citation>
    <scope>IDENTIFICATION</scope>
</reference>
<evidence type="ECO:0000256" key="4">
    <source>
        <dbReference type="ARBA" id="ARBA00022833"/>
    </source>
</evidence>
<dbReference type="SUPFAM" id="SSF57845">
    <property type="entry name" value="B-box zinc-binding domain"/>
    <property type="match status" value="1"/>
</dbReference>
<accession>I3KYY1</accession>
<reference evidence="10" key="3">
    <citation type="submission" date="2025-09" db="UniProtKB">
        <authorList>
            <consortium name="Ensembl"/>
        </authorList>
    </citation>
    <scope>IDENTIFICATION</scope>
</reference>
<dbReference type="Pfam" id="PF00643">
    <property type="entry name" value="zf-B_box"/>
    <property type="match status" value="1"/>
</dbReference>
<gene>
    <name evidence="10" type="primary">LOC100691915</name>
</gene>
<dbReference type="PROSITE" id="PS50119">
    <property type="entry name" value="ZF_BBOX"/>
    <property type="match status" value="1"/>
</dbReference>
<evidence type="ECO:0000259" key="7">
    <source>
        <dbReference type="PROSITE" id="PS50089"/>
    </source>
</evidence>
<dbReference type="Pfam" id="PF25600">
    <property type="entry name" value="TRIM_CC"/>
    <property type="match status" value="1"/>
</dbReference>
<dbReference type="FunFam" id="2.60.120.920:FF:000004">
    <property type="entry name" value="Butyrophilin subfamily 1 member A1"/>
    <property type="match status" value="1"/>
</dbReference>
<dbReference type="Gene3D" id="3.30.40.10">
    <property type="entry name" value="Zinc/RING finger domain, C3HC4 (zinc finger)"/>
    <property type="match status" value="1"/>
</dbReference>
<keyword evidence="4" id="KW-0862">Zinc</keyword>
<dbReference type="GeneTree" id="ENSGT01040000240400"/>
<dbReference type="InterPro" id="IPR017907">
    <property type="entry name" value="Znf_RING_CS"/>
</dbReference>
<keyword evidence="5" id="KW-0391">Immunity</keyword>